<reference evidence="7 8" key="1">
    <citation type="journal article" date="2004" name="Environ. Microbiol.">
        <title>The genome of Desulfotalea psychrophila, a sulfate-reducing bacterium from permanently cold Arctic sediments.</title>
        <authorList>
            <person name="Rabus R."/>
            <person name="Ruepp A."/>
            <person name="Frickey T."/>
            <person name="Rattei T."/>
            <person name="Fartmann B."/>
            <person name="Stark M."/>
            <person name="Bauer M."/>
            <person name="Zibat A."/>
            <person name="Lombardot T."/>
            <person name="Becker I."/>
            <person name="Amann J."/>
            <person name="Gellner K."/>
            <person name="Teeling H."/>
            <person name="Leuschner W.D."/>
            <person name="Gloeckner F.-O."/>
            <person name="Lupas A.N."/>
            <person name="Amann R."/>
            <person name="Klenk H.-P."/>
        </authorList>
    </citation>
    <scope>NUCLEOTIDE SEQUENCE [LARGE SCALE GENOMIC DNA]</scope>
    <source>
        <strain evidence="8">DSM 12343 / LSv54</strain>
        <plasmid evidence="8">large</plasmid>
    </source>
</reference>
<dbReference type="KEGG" id="dps:DPPB25"/>
<dbReference type="EMBL" id="CR522871">
    <property type="protein sequence ID" value="CAG37889.1"/>
    <property type="molecule type" value="Genomic_DNA"/>
</dbReference>
<gene>
    <name evidence="7" type="ordered locus">DPPB25</name>
</gene>
<dbReference type="InterPro" id="IPR036286">
    <property type="entry name" value="LexA/Signal_pep-like_sf"/>
</dbReference>
<keyword evidence="3" id="KW-0732">Signal</keyword>
<accession>Q6AIF8</accession>
<geneLocation type="plasmid" evidence="8">
    <name>large</name>
</geneLocation>
<evidence type="ECO:0000313" key="7">
    <source>
        <dbReference type="EMBL" id="CAG37889.1"/>
    </source>
</evidence>
<comment type="subcellular location">
    <subcellularLocation>
        <location evidence="1">Periplasm</location>
    </subcellularLocation>
</comment>
<evidence type="ECO:0000256" key="4">
    <source>
        <dbReference type="ARBA" id="ARBA00022764"/>
    </source>
</evidence>
<dbReference type="GO" id="GO:0042597">
    <property type="term" value="C:periplasmic space"/>
    <property type="evidence" value="ECO:0007669"/>
    <property type="project" value="UniProtKB-SubCell"/>
</dbReference>
<dbReference type="GO" id="GO:0004252">
    <property type="term" value="F:serine-type endopeptidase activity"/>
    <property type="evidence" value="ECO:0007669"/>
    <property type="project" value="InterPro"/>
</dbReference>
<evidence type="ECO:0000256" key="3">
    <source>
        <dbReference type="ARBA" id="ARBA00022729"/>
    </source>
</evidence>
<dbReference type="SUPFAM" id="SSF51306">
    <property type="entry name" value="LexA/Signal peptidase"/>
    <property type="match status" value="1"/>
</dbReference>
<dbReference type="RefSeq" id="WP_011190384.1">
    <property type="nucleotide sequence ID" value="NC_006139.1"/>
</dbReference>
<protein>
    <submittedName>
        <fullName evidence="7">Probable conjugal transfer protein TraF</fullName>
    </submittedName>
</protein>
<name>Q6AIF8_DESPS</name>
<comment type="similarity">
    <text evidence="2">Belongs to the peptidase S26C family.</text>
</comment>
<evidence type="ECO:0000313" key="8">
    <source>
        <dbReference type="Proteomes" id="UP000000602"/>
    </source>
</evidence>
<evidence type="ECO:0000256" key="1">
    <source>
        <dbReference type="ARBA" id="ARBA00004418"/>
    </source>
</evidence>
<dbReference type="Proteomes" id="UP000000602">
    <property type="component" value="Plasmid large"/>
</dbReference>
<dbReference type="STRING" id="177439.DPPB25"/>
<keyword evidence="8" id="KW-1185">Reference proteome</keyword>
<dbReference type="AlphaFoldDB" id="Q6AIF8"/>
<sequence length="149" mass="16984">MKKLIFFCLSILLIIFIGNEFCYINITKSLPLGIYRTIKSPPTYGSCVVFKLPEDNPMAELAIRRGYAKEDQPFLKRVAYLEGDSYNLPETEEFDSRGRKMEPFKPSSGYVAKGMIVVRGDSSTSFDSRYFGPIYAKNIEAIVKPLLTW</sequence>
<evidence type="ECO:0000259" key="6">
    <source>
        <dbReference type="Pfam" id="PF10502"/>
    </source>
</evidence>
<evidence type="ECO:0000256" key="5">
    <source>
        <dbReference type="ARBA" id="ARBA00022971"/>
    </source>
</evidence>
<feature type="domain" description="Peptidase S26" evidence="6">
    <location>
        <begin position="6"/>
        <end position="143"/>
    </location>
</feature>
<dbReference type="OrthoDB" id="5360818at2"/>
<dbReference type="Pfam" id="PF10502">
    <property type="entry name" value="Peptidase_S26"/>
    <property type="match status" value="1"/>
</dbReference>
<keyword evidence="5" id="KW-0184">Conjugation</keyword>
<dbReference type="InterPro" id="IPR019533">
    <property type="entry name" value="Peptidase_S26"/>
</dbReference>
<organism evidence="7 8">
    <name type="scientific">Desulfotalea psychrophila (strain LSv54 / DSM 12343)</name>
    <dbReference type="NCBI Taxonomy" id="177439"/>
    <lineage>
        <taxon>Bacteria</taxon>
        <taxon>Pseudomonadati</taxon>
        <taxon>Thermodesulfobacteriota</taxon>
        <taxon>Desulfobulbia</taxon>
        <taxon>Desulfobulbales</taxon>
        <taxon>Desulfocapsaceae</taxon>
        <taxon>Desulfotalea</taxon>
    </lineage>
</organism>
<dbReference type="GO" id="GO:0006465">
    <property type="term" value="P:signal peptide processing"/>
    <property type="evidence" value="ECO:0007669"/>
    <property type="project" value="InterPro"/>
</dbReference>
<dbReference type="NCBIfam" id="TIGR02771">
    <property type="entry name" value="TraF_Ti"/>
    <property type="match status" value="1"/>
</dbReference>
<evidence type="ECO:0000256" key="2">
    <source>
        <dbReference type="ARBA" id="ARBA00005849"/>
    </source>
</evidence>
<keyword evidence="4" id="KW-0574">Periplasm</keyword>
<dbReference type="HOGENOM" id="CLU_104604_3_1_7"/>
<proteinExistence type="inferred from homology"/>
<dbReference type="InterPro" id="IPR014139">
    <property type="entry name" value="Peptidase_S26C_TraF"/>
</dbReference>
<dbReference type="Gene3D" id="2.10.109.10">
    <property type="entry name" value="Umud Fragment, subunit A"/>
    <property type="match status" value="1"/>
</dbReference>
<dbReference type="eggNOG" id="COG4959">
    <property type="taxonomic scope" value="Bacteria"/>
</dbReference>